<gene>
    <name evidence="2" type="ORF">AA0117_g3464</name>
</gene>
<dbReference type="GO" id="GO:0004523">
    <property type="term" value="F:RNA-DNA hybrid ribonuclease activity"/>
    <property type="evidence" value="ECO:0007669"/>
    <property type="project" value="InterPro"/>
</dbReference>
<proteinExistence type="predicted"/>
<dbReference type="Gene3D" id="3.30.420.10">
    <property type="entry name" value="Ribonuclease H-like superfamily/Ribonuclease H"/>
    <property type="match status" value="1"/>
</dbReference>
<comment type="caution">
    <text evidence="2">The sequence shown here is derived from an EMBL/GenBank/DDBJ whole genome shotgun (WGS) entry which is preliminary data.</text>
</comment>
<evidence type="ECO:0000313" key="2">
    <source>
        <dbReference type="EMBL" id="RYN79686.1"/>
    </source>
</evidence>
<evidence type="ECO:0000313" key="3">
    <source>
        <dbReference type="Proteomes" id="UP000291422"/>
    </source>
</evidence>
<reference evidence="3" key="1">
    <citation type="journal article" date="2019" name="bioRxiv">
        <title>Genomics, evolutionary history and diagnostics of the Alternaria alternata species group including apple and Asian pear pathotypes.</title>
        <authorList>
            <person name="Armitage A.D."/>
            <person name="Cockerton H.M."/>
            <person name="Sreenivasaprasad S."/>
            <person name="Woodhall J.W."/>
            <person name="Lane C.R."/>
            <person name="Harrison R.J."/>
            <person name="Clarkson J.P."/>
        </authorList>
    </citation>
    <scope>NUCLEOTIDE SEQUENCE [LARGE SCALE GENOMIC DNA]</scope>
    <source>
        <strain evidence="3">FERA 1177</strain>
    </source>
</reference>
<name>A0A4Q4NN98_ALTAL</name>
<dbReference type="SUPFAM" id="SSF53098">
    <property type="entry name" value="Ribonuclease H-like"/>
    <property type="match status" value="1"/>
</dbReference>
<organism evidence="2 3">
    <name type="scientific">Alternaria alternata</name>
    <name type="common">Alternaria rot fungus</name>
    <name type="synonym">Torula alternata</name>
    <dbReference type="NCBI Taxonomy" id="5599"/>
    <lineage>
        <taxon>Eukaryota</taxon>
        <taxon>Fungi</taxon>
        <taxon>Dikarya</taxon>
        <taxon>Ascomycota</taxon>
        <taxon>Pezizomycotina</taxon>
        <taxon>Dothideomycetes</taxon>
        <taxon>Pleosporomycetidae</taxon>
        <taxon>Pleosporales</taxon>
        <taxon>Pleosporineae</taxon>
        <taxon>Pleosporaceae</taxon>
        <taxon>Alternaria</taxon>
        <taxon>Alternaria sect. Alternaria</taxon>
        <taxon>Alternaria alternata complex</taxon>
    </lineage>
</organism>
<sequence length="87" mass="9974">MNSVTISYKRNVIKSWKSVQPISFPNWDLIEDTVKILNERRMKGGITEFYWVKGHSGNAGNEAADKLAGHGARRAFENRYGKPYNEE</sequence>
<dbReference type="Proteomes" id="UP000291422">
    <property type="component" value="Unassembled WGS sequence"/>
</dbReference>
<dbReference type="VEuPathDB" id="FungiDB:CC77DRAFT_1026681"/>
<dbReference type="EMBL" id="PDXD01000005">
    <property type="protein sequence ID" value="RYN79686.1"/>
    <property type="molecule type" value="Genomic_DNA"/>
</dbReference>
<accession>A0A4Q4NN98</accession>
<dbReference type="InterPro" id="IPR002156">
    <property type="entry name" value="RNaseH_domain"/>
</dbReference>
<feature type="domain" description="RNase H type-1" evidence="1">
    <location>
        <begin position="1"/>
        <end position="73"/>
    </location>
</feature>
<dbReference type="InterPro" id="IPR012337">
    <property type="entry name" value="RNaseH-like_sf"/>
</dbReference>
<dbReference type="GO" id="GO:0003676">
    <property type="term" value="F:nucleic acid binding"/>
    <property type="evidence" value="ECO:0007669"/>
    <property type="project" value="InterPro"/>
</dbReference>
<dbReference type="InterPro" id="IPR036397">
    <property type="entry name" value="RNaseH_sf"/>
</dbReference>
<dbReference type="PROSITE" id="PS50879">
    <property type="entry name" value="RNASE_H_1"/>
    <property type="match status" value="1"/>
</dbReference>
<dbReference type="Pfam" id="PF00075">
    <property type="entry name" value="RNase_H"/>
    <property type="match status" value="1"/>
</dbReference>
<dbReference type="AlphaFoldDB" id="A0A4Q4NN98"/>
<evidence type="ECO:0000259" key="1">
    <source>
        <dbReference type="PROSITE" id="PS50879"/>
    </source>
</evidence>
<protein>
    <recommendedName>
        <fullName evidence="1">RNase H type-1 domain-containing protein</fullName>
    </recommendedName>
</protein>